<dbReference type="InterPro" id="IPR024752">
    <property type="entry name" value="Myb/SANT-like_dom"/>
</dbReference>
<organism evidence="3 4">
    <name type="scientific">Carnegiea gigantea</name>
    <dbReference type="NCBI Taxonomy" id="171969"/>
    <lineage>
        <taxon>Eukaryota</taxon>
        <taxon>Viridiplantae</taxon>
        <taxon>Streptophyta</taxon>
        <taxon>Embryophyta</taxon>
        <taxon>Tracheophyta</taxon>
        <taxon>Spermatophyta</taxon>
        <taxon>Magnoliopsida</taxon>
        <taxon>eudicotyledons</taxon>
        <taxon>Gunneridae</taxon>
        <taxon>Pentapetalae</taxon>
        <taxon>Caryophyllales</taxon>
        <taxon>Cactineae</taxon>
        <taxon>Cactaceae</taxon>
        <taxon>Cactoideae</taxon>
        <taxon>Echinocereeae</taxon>
        <taxon>Carnegiea</taxon>
    </lineage>
</organism>
<evidence type="ECO:0000313" key="3">
    <source>
        <dbReference type="EMBL" id="KAJ8428744.1"/>
    </source>
</evidence>
<dbReference type="AlphaFoldDB" id="A0A9Q1Q4J8"/>
<dbReference type="PANTHER" id="PTHR46250:SF17">
    <property type="entry name" value="MYB_SANT-LIKE DOMAIN-CONTAINING PROTEIN"/>
    <property type="match status" value="1"/>
</dbReference>
<proteinExistence type="predicted"/>
<dbReference type="Proteomes" id="UP001153076">
    <property type="component" value="Unassembled WGS sequence"/>
</dbReference>
<reference evidence="3" key="1">
    <citation type="submission" date="2022-04" db="EMBL/GenBank/DDBJ databases">
        <title>Carnegiea gigantea Genome sequencing and assembly v2.</title>
        <authorList>
            <person name="Copetti D."/>
            <person name="Sanderson M.J."/>
            <person name="Burquez A."/>
            <person name="Wojciechowski M.F."/>
        </authorList>
    </citation>
    <scope>NUCLEOTIDE SEQUENCE</scope>
    <source>
        <strain evidence="3">SGP5-SGP5p</strain>
        <tissue evidence="3">Aerial part</tissue>
    </source>
</reference>
<evidence type="ECO:0000259" key="2">
    <source>
        <dbReference type="Pfam" id="PF12776"/>
    </source>
</evidence>
<comment type="caution">
    <text evidence="3">The sequence shown here is derived from an EMBL/GenBank/DDBJ whole genome shotgun (WGS) entry which is preliminary data.</text>
</comment>
<feature type="domain" description="Myb/SANT-like" evidence="2">
    <location>
        <begin position="15"/>
        <end position="116"/>
    </location>
</feature>
<evidence type="ECO:0000256" key="1">
    <source>
        <dbReference type="SAM" id="MobiDB-lite"/>
    </source>
</evidence>
<dbReference type="EMBL" id="JAKOGI010000973">
    <property type="protein sequence ID" value="KAJ8428744.1"/>
    <property type="molecule type" value="Genomic_DNA"/>
</dbReference>
<dbReference type="PANTHER" id="PTHR46250">
    <property type="entry name" value="MYB/SANT-LIKE DNA-BINDING DOMAIN PROTEIN-RELATED"/>
    <property type="match status" value="1"/>
</dbReference>
<evidence type="ECO:0000313" key="4">
    <source>
        <dbReference type="Proteomes" id="UP001153076"/>
    </source>
</evidence>
<protein>
    <recommendedName>
        <fullName evidence="2">Myb/SANT-like domain-containing protein</fullName>
    </recommendedName>
</protein>
<feature type="compositionally biased region" description="Acidic residues" evidence="1">
    <location>
        <begin position="153"/>
        <end position="168"/>
    </location>
</feature>
<feature type="region of interest" description="Disordered" evidence="1">
    <location>
        <begin position="147"/>
        <end position="192"/>
    </location>
</feature>
<name>A0A9Q1Q4J8_9CARY</name>
<accession>A0A9Q1Q4J8</accession>
<dbReference type="Pfam" id="PF12776">
    <property type="entry name" value="Myb_DNA-bind_3"/>
    <property type="match status" value="1"/>
</dbReference>
<sequence>MASPKDRGLGKNKGKWKEEEDDALIEVLKDLVNGETSFKADNGFKPGFLNTVAEKLKAKLPESNLKAQPHAHSQLRHFKGIYNVVYDMVVGSCTSGFGWDPETKSVVAEKEVWKAYVKNHPRANDWRGKPCPYYEDLCIIFGKDRASGKDAQGPEEMEYEVNEEGENEESSKKDEPEYSSTQKPSGVEASSRKFGNLGKRVRASDNLVKGLSKVVSILEREIRAASSNISRAIGFDVELSEKHSKLNEELANLGLTTMERHRAARKIASELESVDVFFSIPDAERKEWVQALLRGDI</sequence>
<keyword evidence="4" id="KW-1185">Reference proteome</keyword>
<dbReference type="OrthoDB" id="618098at2759"/>
<gene>
    <name evidence="3" type="ORF">Cgig2_022654</name>
</gene>